<protein>
    <recommendedName>
        <fullName evidence="4">Phosphoribosylglycinamide formyltransferase</fullName>
        <ecNumber evidence="4">2.1.2.2</ecNumber>
    </recommendedName>
    <alternativeName>
        <fullName evidence="4">5'-phosphoribosylglycinamide transformylase</fullName>
    </alternativeName>
    <alternativeName>
        <fullName evidence="4">GAR transformylase</fullName>
        <shortName evidence="4">GART</shortName>
    </alternativeName>
</protein>
<dbReference type="Gene3D" id="3.40.50.170">
    <property type="entry name" value="Formyl transferase, N-terminal domain"/>
    <property type="match status" value="1"/>
</dbReference>
<dbReference type="Pfam" id="PF00551">
    <property type="entry name" value="Formyl_trans_N"/>
    <property type="match status" value="1"/>
</dbReference>
<feature type="domain" description="Formyl transferase N-terminal" evidence="5">
    <location>
        <begin position="13"/>
        <end position="196"/>
    </location>
</feature>
<dbReference type="RefSeq" id="WP_125095555.1">
    <property type="nucleotide sequence ID" value="NZ_RRUE01000001.1"/>
</dbReference>
<evidence type="ECO:0000256" key="1">
    <source>
        <dbReference type="ARBA" id="ARBA00005054"/>
    </source>
</evidence>
<keyword evidence="2 4" id="KW-0808">Transferase</keyword>
<dbReference type="HAMAP" id="MF_01930">
    <property type="entry name" value="PurN"/>
    <property type="match status" value="1"/>
</dbReference>
<comment type="function">
    <text evidence="4">Catalyzes the transfer of a formyl group from 10-formyltetrahydrofolate to 5-phospho-ribosyl-glycinamide (GAR), producing 5-phospho-ribosyl-N-formylglycinamide (FGAR) and tetrahydrofolate.</text>
</comment>
<feature type="binding site" evidence="4">
    <location>
        <position position="75"/>
    </location>
    <ligand>
        <name>(6R)-10-formyltetrahydrofolate</name>
        <dbReference type="ChEBI" id="CHEBI:195366"/>
    </ligand>
</feature>
<feature type="active site" description="Proton donor" evidence="4">
    <location>
        <position position="123"/>
    </location>
</feature>
<evidence type="ECO:0000256" key="4">
    <source>
        <dbReference type="HAMAP-Rule" id="MF_01930"/>
    </source>
</evidence>
<comment type="caution">
    <text evidence="4">Lacks conserved residue(s) required for the propagation of feature annotation.</text>
</comment>
<dbReference type="NCBIfam" id="TIGR00639">
    <property type="entry name" value="PurN"/>
    <property type="match status" value="1"/>
</dbReference>
<dbReference type="PIRSF" id="PIRSF036480">
    <property type="entry name" value="FormyFH4_hydr"/>
    <property type="match status" value="1"/>
</dbReference>
<comment type="similarity">
    <text evidence="4">Belongs to the GART family.</text>
</comment>
<evidence type="ECO:0000256" key="2">
    <source>
        <dbReference type="ARBA" id="ARBA00022679"/>
    </source>
</evidence>
<feature type="site" description="Raises pKa of active site His" evidence="4">
    <location>
        <position position="159"/>
    </location>
</feature>
<keyword evidence="3 4" id="KW-0658">Purine biosynthesis</keyword>
<dbReference type="UniPathway" id="UPA00074">
    <property type="reaction ID" value="UER00126"/>
</dbReference>
<name>A0A426FTS4_9BURK</name>
<dbReference type="InterPro" id="IPR004607">
    <property type="entry name" value="GART"/>
</dbReference>
<dbReference type="PANTHER" id="PTHR43369:SF2">
    <property type="entry name" value="PHOSPHORIBOSYLGLYCINAMIDE FORMYLTRANSFERASE"/>
    <property type="match status" value="1"/>
</dbReference>
<evidence type="ECO:0000313" key="7">
    <source>
        <dbReference type="Proteomes" id="UP000270261"/>
    </source>
</evidence>
<gene>
    <name evidence="4" type="primary">purN</name>
    <name evidence="6" type="ORF">EHV23_05750</name>
</gene>
<dbReference type="PANTHER" id="PTHR43369">
    <property type="entry name" value="PHOSPHORIBOSYLGLYCINAMIDE FORMYLTRANSFERASE"/>
    <property type="match status" value="1"/>
</dbReference>
<dbReference type="EC" id="2.1.2.2" evidence="4"/>
<dbReference type="InterPro" id="IPR036477">
    <property type="entry name" value="Formyl_transf_N_sf"/>
</dbReference>
<sequence>MARHASGPSTFARIVILISGRGSNMMALVEAIERQGLPVEVAGVVSNRPEAPGLAWAQGKGIPCRTVDHHQFADRAAFDVALGDAIDELAPPSGRPWVVLAGFMRVLTEGFIARYPDRIVNIHPALLPAHPGLHTHRQALRAGALLHGATVHFVTPEVDVGPIIAQAVVPVLTGDTEEKLAARVLEMEHRLFPMVLDWLTANRVTVSAEGRALLDGSDHPSSRTLIHPLLAGLSSTGGSGF</sequence>
<evidence type="ECO:0000259" key="5">
    <source>
        <dbReference type="Pfam" id="PF00551"/>
    </source>
</evidence>
<evidence type="ECO:0000313" key="6">
    <source>
        <dbReference type="EMBL" id="RRN46129.1"/>
    </source>
</evidence>
<dbReference type="CDD" id="cd08645">
    <property type="entry name" value="FMT_core_GART"/>
    <property type="match status" value="1"/>
</dbReference>
<comment type="pathway">
    <text evidence="1 4">Purine metabolism; IMP biosynthesis via de novo pathway; N(2)-formyl-N(1)-(5-phospho-D-ribosyl)glycinamide from N(1)-(5-phospho-D-ribosyl)glycinamide (10-formyl THF route): step 1/1.</text>
</comment>
<dbReference type="AlphaFoldDB" id="A0A426FTS4"/>
<feature type="binding site" evidence="4">
    <location>
        <begin position="22"/>
        <end position="24"/>
    </location>
    <ligand>
        <name>N(1)-(5-phospho-beta-D-ribosyl)glycinamide</name>
        <dbReference type="ChEBI" id="CHEBI:143788"/>
    </ligand>
</feature>
<comment type="caution">
    <text evidence="6">The sequence shown here is derived from an EMBL/GenBank/DDBJ whole genome shotgun (WGS) entry which is preliminary data.</text>
</comment>
<keyword evidence="7" id="KW-1185">Reference proteome</keyword>
<dbReference type="GO" id="GO:0006189">
    <property type="term" value="P:'de novo' IMP biosynthetic process"/>
    <property type="evidence" value="ECO:0007669"/>
    <property type="project" value="UniProtKB-UniRule"/>
</dbReference>
<dbReference type="OrthoDB" id="9806170at2"/>
<evidence type="ECO:0000256" key="3">
    <source>
        <dbReference type="ARBA" id="ARBA00022755"/>
    </source>
</evidence>
<dbReference type="InterPro" id="IPR002376">
    <property type="entry name" value="Formyl_transf_N"/>
</dbReference>
<accession>A0A426FTS4</accession>
<dbReference type="Proteomes" id="UP000270261">
    <property type="component" value="Unassembled WGS sequence"/>
</dbReference>
<organism evidence="6 7">
    <name type="scientific">Lautropia dentalis</name>
    <dbReference type="NCBI Taxonomy" id="2490857"/>
    <lineage>
        <taxon>Bacteria</taxon>
        <taxon>Pseudomonadati</taxon>
        <taxon>Pseudomonadota</taxon>
        <taxon>Betaproteobacteria</taxon>
        <taxon>Burkholderiales</taxon>
        <taxon>Burkholderiaceae</taxon>
        <taxon>Lautropia</taxon>
    </lineage>
</organism>
<feature type="binding site" evidence="4">
    <location>
        <position position="121"/>
    </location>
    <ligand>
        <name>(6R)-10-formyltetrahydrofolate</name>
        <dbReference type="ChEBI" id="CHEBI:195366"/>
    </ligand>
</feature>
<reference evidence="6 7" key="1">
    <citation type="submission" date="2018-11" db="EMBL/GenBank/DDBJ databases">
        <title>Genome sequencing of Lautropia sp. KCOM 2505 (= ChDC F240).</title>
        <authorList>
            <person name="Kook J.-K."/>
            <person name="Park S.-N."/>
            <person name="Lim Y.K."/>
        </authorList>
    </citation>
    <scope>NUCLEOTIDE SEQUENCE [LARGE SCALE GENOMIC DNA]</scope>
    <source>
        <strain evidence="6 7">KCOM 2505</strain>
    </source>
</reference>
<comment type="catalytic activity">
    <reaction evidence="4">
        <text>N(1)-(5-phospho-beta-D-ribosyl)glycinamide + (6R)-10-formyltetrahydrofolate = N(2)-formyl-N(1)-(5-phospho-beta-D-ribosyl)glycinamide + (6S)-5,6,7,8-tetrahydrofolate + H(+)</text>
        <dbReference type="Rhea" id="RHEA:15053"/>
        <dbReference type="ChEBI" id="CHEBI:15378"/>
        <dbReference type="ChEBI" id="CHEBI:57453"/>
        <dbReference type="ChEBI" id="CHEBI:143788"/>
        <dbReference type="ChEBI" id="CHEBI:147286"/>
        <dbReference type="ChEBI" id="CHEBI:195366"/>
        <dbReference type="EC" id="2.1.2.2"/>
    </reaction>
</comment>
<dbReference type="GO" id="GO:0004644">
    <property type="term" value="F:phosphoribosylglycinamide formyltransferase activity"/>
    <property type="evidence" value="ECO:0007669"/>
    <property type="project" value="UniProtKB-UniRule"/>
</dbReference>
<proteinExistence type="inferred from homology"/>
<dbReference type="SUPFAM" id="SSF53328">
    <property type="entry name" value="Formyltransferase"/>
    <property type="match status" value="1"/>
</dbReference>
<dbReference type="GO" id="GO:0005829">
    <property type="term" value="C:cytosol"/>
    <property type="evidence" value="ECO:0007669"/>
    <property type="project" value="TreeGrafter"/>
</dbReference>
<dbReference type="EMBL" id="RRUE01000001">
    <property type="protein sequence ID" value="RRN46129.1"/>
    <property type="molecule type" value="Genomic_DNA"/>
</dbReference>